<accession>A0A3N0UWN0</accession>
<proteinExistence type="predicted"/>
<dbReference type="Proteomes" id="UP000274511">
    <property type="component" value="Unassembled WGS sequence"/>
</dbReference>
<evidence type="ECO:0000313" key="1">
    <source>
        <dbReference type="EMBL" id="ROH84634.1"/>
    </source>
</evidence>
<gene>
    <name evidence="1" type="ORF">EC392_00295</name>
</gene>
<dbReference type="EMBL" id="RJUJ01000001">
    <property type="protein sequence ID" value="ROH84634.1"/>
    <property type="molecule type" value="Genomic_DNA"/>
</dbReference>
<name>A0A3N0UWN0_9GAMM</name>
<dbReference type="AlphaFoldDB" id="A0A3N0UWN0"/>
<organism evidence="1 2">
    <name type="scientific">Lonsdalea populi</name>
    <dbReference type="NCBI Taxonomy" id="1172565"/>
    <lineage>
        <taxon>Bacteria</taxon>
        <taxon>Pseudomonadati</taxon>
        <taxon>Pseudomonadota</taxon>
        <taxon>Gammaproteobacteria</taxon>
        <taxon>Enterobacterales</taxon>
        <taxon>Pectobacteriaceae</taxon>
        <taxon>Lonsdalea</taxon>
    </lineage>
</organism>
<evidence type="ECO:0000313" key="2">
    <source>
        <dbReference type="Proteomes" id="UP000274511"/>
    </source>
</evidence>
<comment type="caution">
    <text evidence="1">The sequence shown here is derived from an EMBL/GenBank/DDBJ whole genome shotgun (WGS) entry which is preliminary data.</text>
</comment>
<sequence length="87" mass="9778">MRYTTQNGNASASDDALNSVSKTILGIKRLPECPRLGFDPRDPIVLHQLSRFLAQVTANERIDHVVIQIRVKFVDETTTSILTTRKV</sequence>
<protein>
    <submittedName>
        <fullName evidence="1">Uncharacterized protein</fullName>
    </submittedName>
</protein>
<reference evidence="1 2" key="1">
    <citation type="submission" date="2018-10" db="EMBL/GenBank/DDBJ databases">
        <title>New species genome.</title>
        <authorList>
            <person name="Li Y."/>
        </authorList>
    </citation>
    <scope>NUCLEOTIDE SEQUENCE [LARGE SCALE GENOMIC DNA]</scope>
    <source>
        <strain evidence="1 2">L6_4B</strain>
    </source>
</reference>